<dbReference type="Proteomes" id="UP000030787">
    <property type="component" value="Chromosome"/>
</dbReference>
<dbReference type="GO" id="GO:0003848">
    <property type="term" value="F:2-amino-4-hydroxy-6-hydroxymethyldihydropteridine diphosphokinase activity"/>
    <property type="evidence" value="ECO:0007669"/>
    <property type="project" value="UniProtKB-UniRule"/>
</dbReference>
<dbReference type="InterPro" id="IPR027510">
    <property type="entry name" value="HMPDK_MptE"/>
</dbReference>
<comment type="function">
    <text evidence="1">Catalyzes the transfer of diphosphate from ATP to 6-hydroxymethyl-7,8-dihydropterin (6-HMD), leading to 6-hydroxymethyl-7,8-dihydropterin diphosphate (6-HMDP).</text>
</comment>
<dbReference type="EMBL" id="CP010070">
    <property type="protein sequence ID" value="AIZ56362.1"/>
    <property type="molecule type" value="Genomic_DNA"/>
</dbReference>
<comment type="cofactor">
    <cofactor evidence="1">
        <name>Mg(2+)</name>
        <dbReference type="ChEBI" id="CHEBI:18420"/>
    </cofactor>
</comment>
<dbReference type="PANTHER" id="PTHR39648">
    <property type="entry name" value="6-HYDROXYMETHYL-7,8-DIHYDROPTERIN PYROPHOSPHOKINASE"/>
    <property type="match status" value="1"/>
</dbReference>
<reference evidence="3 4" key="1">
    <citation type="journal article" date="2014" name="Appl. Environ. Microbiol.">
        <title>Comparative Genome Analysis of 'Candidatus Methanoplasma termitum' Indicates a New Mode of Energy Metabolism in the Seventh Order of Methanogens.</title>
        <authorList>
            <person name="Lang K."/>
            <person name="Schuldes J."/>
            <person name="Klingl A."/>
            <person name="Poehlein A."/>
            <person name="Daniel R."/>
            <person name="Brune A."/>
        </authorList>
    </citation>
    <scope>NUCLEOTIDE SEQUENCE [LARGE SCALE GENOMIC DNA]</scope>
    <source>
        <strain evidence="4">Mpt1</strain>
    </source>
</reference>
<keyword evidence="1 3" id="KW-0808">Transferase</keyword>
<dbReference type="STRING" id="1577791.Mpt1_c04700"/>
<dbReference type="GO" id="GO:0016301">
    <property type="term" value="F:kinase activity"/>
    <property type="evidence" value="ECO:0007669"/>
    <property type="project" value="UniProtKB-KW"/>
</dbReference>
<dbReference type="AlphaFoldDB" id="A0A0A7LDG0"/>
<evidence type="ECO:0000259" key="2">
    <source>
        <dbReference type="Pfam" id="PF01973"/>
    </source>
</evidence>
<dbReference type="Pfam" id="PF01973">
    <property type="entry name" value="MptE-like"/>
    <property type="match status" value="1"/>
</dbReference>
<name>A0A0A7LDG0_9ARCH</name>
<organism evidence="3 4">
    <name type="scientific">Candidatus Methanoplasma termitum</name>
    <dbReference type="NCBI Taxonomy" id="1577791"/>
    <lineage>
        <taxon>Archaea</taxon>
        <taxon>Methanobacteriati</taxon>
        <taxon>Thermoplasmatota</taxon>
        <taxon>Thermoplasmata</taxon>
        <taxon>Methanomassiliicoccales</taxon>
        <taxon>Methanomassiliicoccaceae</taxon>
        <taxon>Candidatus Methanoplasma</taxon>
    </lineage>
</organism>
<dbReference type="HOGENOM" id="CLU_093043_0_0_2"/>
<feature type="domain" description="6-hydroxymethylpterin diphosphokinase MptE-like" evidence="2">
    <location>
        <begin position="60"/>
        <end position="182"/>
    </location>
</feature>
<dbReference type="InterPro" id="IPR002826">
    <property type="entry name" value="MptE-like"/>
</dbReference>
<dbReference type="GO" id="GO:0005524">
    <property type="term" value="F:ATP binding"/>
    <property type="evidence" value="ECO:0007669"/>
    <property type="project" value="UniProtKB-UniRule"/>
</dbReference>
<keyword evidence="1" id="KW-0418">Kinase</keyword>
<keyword evidence="1" id="KW-0547">Nucleotide-binding</keyword>
<keyword evidence="1" id="KW-0460">Magnesium</keyword>
<dbReference type="GO" id="GO:0000287">
    <property type="term" value="F:magnesium ion binding"/>
    <property type="evidence" value="ECO:0007669"/>
    <property type="project" value="UniProtKB-UniRule"/>
</dbReference>
<gene>
    <name evidence="1 3" type="primary">mptE</name>
    <name evidence="3" type="ORF">Mpt1_c04700</name>
</gene>
<evidence type="ECO:0000256" key="1">
    <source>
        <dbReference type="HAMAP-Rule" id="MF_02131"/>
    </source>
</evidence>
<dbReference type="KEGG" id="mear:Mpt1_c04700"/>
<dbReference type="OrthoDB" id="34207at2157"/>
<accession>A0A0A7LDG0</accession>
<dbReference type="EC" id="2.7.6.3" evidence="1"/>
<protein>
    <recommendedName>
        <fullName evidence="1">6-hydroxymethyl-7,8-dihydropterin pyrophosphokinase</fullName>
        <shortName evidence="1">HPPK</shortName>
        <ecNumber evidence="1">2.7.6.3</ecNumber>
    </recommendedName>
    <alternativeName>
        <fullName evidence="1">2-amino-4-hydroxy-6-hydroxymethyldihydropteridine pyrophosphokinase</fullName>
    </alternativeName>
    <alternativeName>
        <fullName evidence="1">6-hydroxymethyl-7,8-dihydropterin diphosphokinase</fullName>
        <shortName evidence="1">6-HMPDK</shortName>
    </alternativeName>
    <alternativeName>
        <fullName evidence="1">7,8-dihydro-6-hydroxymethylpterin diphosphokinase</fullName>
    </alternativeName>
    <alternativeName>
        <fullName evidence="1">7,8-dihydro-6-hydroxymethylpterin pyrophosphokinase</fullName>
        <shortName evidence="1">PPPK</shortName>
    </alternativeName>
</protein>
<evidence type="ECO:0000313" key="3">
    <source>
        <dbReference type="EMBL" id="AIZ56362.1"/>
    </source>
</evidence>
<dbReference type="PANTHER" id="PTHR39648:SF1">
    <property type="entry name" value="6-HYDROXYMETHYL-7,8-DIHYDROPTERIN PYROPHOSPHOKINASE"/>
    <property type="match status" value="1"/>
</dbReference>
<proteinExistence type="inferred from homology"/>
<keyword evidence="4" id="KW-1185">Reference proteome</keyword>
<sequence>MLPEEWERIYEDILYDFGYSRTEDESSARLLKAVMMNSDLIFDDDIKVQRKATVFGCSDDLENEIEKDPPKGTLIASGSAVGRLKDIGIMPDIVVTDLDGDIMPQIEASKAGAVTFMHAHGDNSELIQRYAHSFIGPVVLTTQSRPDNILSNYGGFTDGDRAVCIARHFGAKDILLLGFDFERPSEKAGTDSGVKAKKLLWAKKIIFDHNEPGVSVRRPSGTFYNKK</sequence>
<evidence type="ECO:0000313" key="4">
    <source>
        <dbReference type="Proteomes" id="UP000030787"/>
    </source>
</evidence>
<dbReference type="HAMAP" id="MF_02131">
    <property type="entry name" value="HMPDK_arch"/>
    <property type="match status" value="1"/>
</dbReference>
<comment type="similarity">
    <text evidence="1">Belongs to the archaeal 6-HMPDK family.</text>
</comment>
<keyword evidence="1" id="KW-0067">ATP-binding</keyword>
<comment type="catalytic activity">
    <reaction evidence="1">
        <text>6-hydroxymethyl-7,8-dihydropterin + ATP = (7,8-dihydropterin-6-yl)methyl diphosphate + AMP + H(+)</text>
        <dbReference type="Rhea" id="RHEA:11412"/>
        <dbReference type="ChEBI" id="CHEBI:15378"/>
        <dbReference type="ChEBI" id="CHEBI:30616"/>
        <dbReference type="ChEBI" id="CHEBI:44841"/>
        <dbReference type="ChEBI" id="CHEBI:72950"/>
        <dbReference type="ChEBI" id="CHEBI:456215"/>
        <dbReference type="EC" id="2.7.6.3"/>
    </reaction>
</comment>